<evidence type="ECO:0000313" key="2">
    <source>
        <dbReference type="EMBL" id="MBV7276201.1"/>
    </source>
</evidence>
<dbReference type="CDD" id="cd19608">
    <property type="entry name" value="GH113_mannanase-like"/>
    <property type="match status" value="1"/>
</dbReference>
<feature type="signal peptide" evidence="1">
    <location>
        <begin position="1"/>
        <end position="23"/>
    </location>
</feature>
<dbReference type="InterPro" id="IPR055151">
    <property type="entry name" value="GH113"/>
</dbReference>
<dbReference type="AlphaFoldDB" id="A0A949WTH3"/>
<keyword evidence="1" id="KW-0732">Signal</keyword>
<reference evidence="2" key="1">
    <citation type="submission" date="2020-12" db="EMBL/GenBank/DDBJ databases">
        <title>Clostridium thailandense sp. nov., a novel acetogenic bacterium isolated from peat land soil in Thailand.</title>
        <authorList>
            <person name="Chaikitkaew S."/>
            <person name="Birkeland N.K."/>
        </authorList>
    </citation>
    <scope>NUCLEOTIDE SEQUENCE</scope>
    <source>
        <strain evidence="2">PL3</strain>
    </source>
</reference>
<evidence type="ECO:0000313" key="3">
    <source>
        <dbReference type="Proteomes" id="UP000694308"/>
    </source>
</evidence>
<keyword evidence="2" id="KW-0378">Hydrolase</keyword>
<name>A0A949WTH3_9CLOT</name>
<dbReference type="Proteomes" id="UP000694308">
    <property type="component" value="Unassembled WGS sequence"/>
</dbReference>
<dbReference type="GO" id="GO:0016787">
    <property type="term" value="F:hydrolase activity"/>
    <property type="evidence" value="ECO:0007669"/>
    <property type="project" value="UniProtKB-KW"/>
</dbReference>
<evidence type="ECO:0000256" key="1">
    <source>
        <dbReference type="SAM" id="SignalP"/>
    </source>
</evidence>
<gene>
    <name evidence="2" type="ORF">I6U48_25290</name>
</gene>
<proteinExistence type="predicted"/>
<accession>A0A949WTH3</accession>
<feature type="chain" id="PRO_5037200123" evidence="1">
    <location>
        <begin position="24"/>
        <end position="444"/>
    </location>
</feature>
<organism evidence="2 3">
    <name type="scientific">Clostridium thailandense</name>
    <dbReference type="NCBI Taxonomy" id="2794346"/>
    <lineage>
        <taxon>Bacteria</taxon>
        <taxon>Bacillati</taxon>
        <taxon>Bacillota</taxon>
        <taxon>Clostridia</taxon>
        <taxon>Eubacteriales</taxon>
        <taxon>Clostridiaceae</taxon>
        <taxon>Clostridium</taxon>
    </lineage>
</organism>
<keyword evidence="3" id="KW-1185">Reference proteome</keyword>
<sequence>MKNKILSVVIFTTLLLAETNVQAASFIDNQTVDSNKVWTIKFNSEVIFDDLTKGSILVSDSKGNKVNSGVQIGDNSKEIKVTAPEGGYLPGEKYTLNLGKNIHSKEGKKLQNESQIHFSIQSRSSNKFLDTKIKSGNLSTDYNIDQVLKDIDKFQLNTLNIPVTIKIEDLTSSNMTVDKESEERAISLIKELKGKNINIILEPYPWIANGSESETKWKPDNINTFFWNWKTNVLKELIDKILVPYNIDVLNIGSSFTNMEYAEGYWCDTIDYVRSYYNGLVTYRTSWWYKNEDYQSKLNNKMFSKLDFISIAAYFELTDKQSNIDTYTVEELVKAIESTESYTRRQNVKKQIEKLHEAWGKPIFFGELGFPKINKASAEPWNPNQDDILNEVEQANCFEAYKKEFENESWLLGISIFAIGENSSDKRYYPSEQSALIIKNWYSK</sequence>
<protein>
    <submittedName>
        <fullName evidence="2">Hydrolase</fullName>
    </submittedName>
</protein>
<comment type="caution">
    <text evidence="2">The sequence shown here is derived from an EMBL/GenBank/DDBJ whole genome shotgun (WGS) entry which is preliminary data.</text>
</comment>
<dbReference type="EMBL" id="JAEEGC010000164">
    <property type="protein sequence ID" value="MBV7276201.1"/>
    <property type="molecule type" value="Genomic_DNA"/>
</dbReference>
<dbReference type="Pfam" id="PF22612">
    <property type="entry name" value="GH113"/>
    <property type="match status" value="1"/>
</dbReference>